<evidence type="ECO:0000256" key="4">
    <source>
        <dbReference type="ARBA" id="ARBA00023004"/>
    </source>
</evidence>
<sequence length="592" mass="67154">MPAHEAPSTTKQPAAKKQRFIIRHEKPKITTKHVMSLQHPLGIKPLGNYYMDATRSDFAGSCRGPSLGCLSQLTDEIIMEILNLLSPGDLLTLGATSRVLYGLTHLDDMWKNLTIERFKGDWVWQDDTWRATFLKRSDPEYDTSMILKNRDQMKLKGFYSDVLFQPFYCAAIGMEPYTAVENIDRRSGLSLKDFIQEYEQPGKPVIITDGAKHWPAMAKWSTEYFLKTWPDAVLRAESVDVEVKNYFKYAQGTKDESPLYLFDKKFGERCEGILEDMEVPVYFREDFFGMMKDRRPDYRWIIIGPARSGSTFHKDPNATSAWNAVITGSKKWIMFPPHILPPGVFTNEDESEVTSPVSLMEWFSNFYASTQFPDDPADRPLEGICREGEIMFVPRGWWHAVVNLEDCIAITQNYVGSQNLKETMEFLYMKRDQVSGVADDRREGLYEEFKEAFFSSNWTPEEGGADTPQEGASSMSAEEIGKKRALMKMWEKNEQEIEQLSKAMQQRCKRGADAPEQLSFWEMAKRGNGVSASDKEGEIEAEANGGSGGGFSFSFGFPSDDEEDEKPVEEETLGQEGGEDQGGSRSEDVSAA</sequence>
<proteinExistence type="predicted"/>
<feature type="region of interest" description="Disordered" evidence="6">
    <location>
        <begin position="457"/>
        <end position="478"/>
    </location>
</feature>
<gene>
    <name evidence="9" type="ORF">BGZ97_005914</name>
</gene>
<keyword evidence="2" id="KW-0479">Metal-binding</keyword>
<evidence type="ECO:0008006" key="11">
    <source>
        <dbReference type="Google" id="ProtNLM"/>
    </source>
</evidence>
<evidence type="ECO:0000256" key="3">
    <source>
        <dbReference type="ARBA" id="ARBA00023002"/>
    </source>
</evidence>
<evidence type="ECO:0000256" key="6">
    <source>
        <dbReference type="SAM" id="MobiDB-lite"/>
    </source>
</evidence>
<dbReference type="PROSITE" id="PS50181">
    <property type="entry name" value="FBOX"/>
    <property type="match status" value="1"/>
</dbReference>
<dbReference type="FunFam" id="2.60.120.650:FF:000045">
    <property type="entry name" value="F-box protein At1g78280"/>
    <property type="match status" value="1"/>
</dbReference>
<protein>
    <recommendedName>
        <fullName evidence="11">Clavaminate synthase-like protein</fullName>
    </recommendedName>
</protein>
<dbReference type="PANTHER" id="PTHR12480:SF21">
    <property type="entry name" value="JMJC DOMAIN-CONTAINING PROTEIN 8"/>
    <property type="match status" value="1"/>
</dbReference>
<dbReference type="Gene3D" id="1.20.1280.50">
    <property type="match status" value="1"/>
</dbReference>
<dbReference type="PANTHER" id="PTHR12480">
    <property type="entry name" value="ARGININE DEMETHYLASE AND LYSYL-HYDROXYLASE JMJD"/>
    <property type="match status" value="1"/>
</dbReference>
<dbReference type="AlphaFoldDB" id="A0A9P6UEZ0"/>
<accession>A0A9P6UEZ0</accession>
<feature type="domain" description="JmjC" evidence="8">
    <location>
        <begin position="268"/>
        <end position="431"/>
    </location>
</feature>
<evidence type="ECO:0000313" key="10">
    <source>
        <dbReference type="Proteomes" id="UP000823405"/>
    </source>
</evidence>
<dbReference type="OrthoDB" id="424465at2759"/>
<dbReference type="SUPFAM" id="SSF51197">
    <property type="entry name" value="Clavaminate synthase-like"/>
    <property type="match status" value="1"/>
</dbReference>
<comment type="caution">
    <text evidence="9">The sequence shown here is derived from an EMBL/GenBank/DDBJ whole genome shotgun (WGS) entry which is preliminary data.</text>
</comment>
<feature type="region of interest" description="Disordered" evidence="6">
    <location>
        <begin position="529"/>
        <end position="592"/>
    </location>
</feature>
<dbReference type="GO" id="GO:0000987">
    <property type="term" value="F:cis-regulatory region sequence-specific DNA binding"/>
    <property type="evidence" value="ECO:0007669"/>
    <property type="project" value="TreeGrafter"/>
</dbReference>
<keyword evidence="5" id="KW-0539">Nucleus</keyword>
<dbReference type="InterPro" id="IPR041667">
    <property type="entry name" value="Cupin_8"/>
</dbReference>
<organism evidence="9 10">
    <name type="scientific">Linnemannia gamsii</name>
    <dbReference type="NCBI Taxonomy" id="64522"/>
    <lineage>
        <taxon>Eukaryota</taxon>
        <taxon>Fungi</taxon>
        <taxon>Fungi incertae sedis</taxon>
        <taxon>Mucoromycota</taxon>
        <taxon>Mortierellomycotina</taxon>
        <taxon>Mortierellomycetes</taxon>
        <taxon>Mortierellales</taxon>
        <taxon>Mortierellaceae</taxon>
        <taxon>Linnemannia</taxon>
    </lineage>
</organism>
<dbReference type="GO" id="GO:0046872">
    <property type="term" value="F:metal ion binding"/>
    <property type="evidence" value="ECO:0007669"/>
    <property type="project" value="UniProtKB-KW"/>
</dbReference>
<evidence type="ECO:0000259" key="8">
    <source>
        <dbReference type="PROSITE" id="PS51184"/>
    </source>
</evidence>
<evidence type="ECO:0000256" key="1">
    <source>
        <dbReference type="ARBA" id="ARBA00004123"/>
    </source>
</evidence>
<keyword evidence="10" id="KW-1185">Reference proteome</keyword>
<dbReference type="GO" id="GO:0005634">
    <property type="term" value="C:nucleus"/>
    <property type="evidence" value="ECO:0007669"/>
    <property type="project" value="UniProtKB-SubCell"/>
</dbReference>
<feature type="compositionally biased region" description="Acidic residues" evidence="6">
    <location>
        <begin position="559"/>
        <end position="579"/>
    </location>
</feature>
<dbReference type="EMBL" id="JAAAIN010002637">
    <property type="protein sequence ID" value="KAG0291348.1"/>
    <property type="molecule type" value="Genomic_DNA"/>
</dbReference>
<dbReference type="InterPro" id="IPR003347">
    <property type="entry name" value="JmjC_dom"/>
</dbReference>
<evidence type="ECO:0000313" key="9">
    <source>
        <dbReference type="EMBL" id="KAG0291348.1"/>
    </source>
</evidence>
<dbReference type="InterPro" id="IPR050910">
    <property type="entry name" value="JMJD6_ArgDemeth/LysHydrox"/>
</dbReference>
<dbReference type="GO" id="GO:0016491">
    <property type="term" value="F:oxidoreductase activity"/>
    <property type="evidence" value="ECO:0007669"/>
    <property type="project" value="UniProtKB-KW"/>
</dbReference>
<dbReference type="InterPro" id="IPR036047">
    <property type="entry name" value="F-box-like_dom_sf"/>
</dbReference>
<dbReference type="Pfam" id="PF13621">
    <property type="entry name" value="Cupin_8"/>
    <property type="match status" value="1"/>
</dbReference>
<feature type="domain" description="F-box" evidence="7">
    <location>
        <begin position="67"/>
        <end position="113"/>
    </location>
</feature>
<keyword evidence="3" id="KW-0560">Oxidoreductase</keyword>
<dbReference type="SMART" id="SM00558">
    <property type="entry name" value="JmjC"/>
    <property type="match status" value="1"/>
</dbReference>
<dbReference type="Proteomes" id="UP000823405">
    <property type="component" value="Unassembled WGS sequence"/>
</dbReference>
<dbReference type="PROSITE" id="PS51184">
    <property type="entry name" value="JMJC"/>
    <property type="match status" value="1"/>
</dbReference>
<keyword evidence="4" id="KW-0408">Iron</keyword>
<comment type="subcellular location">
    <subcellularLocation>
        <location evidence="1">Nucleus</location>
    </subcellularLocation>
</comment>
<reference evidence="9" key="1">
    <citation type="journal article" date="2020" name="Fungal Divers.">
        <title>Resolving the Mortierellaceae phylogeny through synthesis of multi-gene phylogenetics and phylogenomics.</title>
        <authorList>
            <person name="Vandepol N."/>
            <person name="Liber J."/>
            <person name="Desiro A."/>
            <person name="Na H."/>
            <person name="Kennedy M."/>
            <person name="Barry K."/>
            <person name="Grigoriev I.V."/>
            <person name="Miller A.N."/>
            <person name="O'Donnell K."/>
            <person name="Stajich J.E."/>
            <person name="Bonito G."/>
        </authorList>
    </citation>
    <scope>NUCLEOTIDE SEQUENCE</scope>
    <source>
        <strain evidence="9">NVP60</strain>
    </source>
</reference>
<dbReference type="Gene3D" id="2.60.120.650">
    <property type="entry name" value="Cupin"/>
    <property type="match status" value="1"/>
</dbReference>
<evidence type="ECO:0000259" key="7">
    <source>
        <dbReference type="PROSITE" id="PS50181"/>
    </source>
</evidence>
<dbReference type="InterPro" id="IPR001810">
    <property type="entry name" value="F-box_dom"/>
</dbReference>
<name>A0A9P6UEZ0_9FUNG</name>
<evidence type="ECO:0000256" key="5">
    <source>
        <dbReference type="ARBA" id="ARBA00023242"/>
    </source>
</evidence>
<evidence type="ECO:0000256" key="2">
    <source>
        <dbReference type="ARBA" id="ARBA00022723"/>
    </source>
</evidence>
<dbReference type="SUPFAM" id="SSF81383">
    <property type="entry name" value="F-box domain"/>
    <property type="match status" value="1"/>
</dbReference>